<proteinExistence type="predicted"/>
<sequence length="277" mass="32084">MKKIYLVLLTFQILSYISNSQNIEIANSTERKTPEFYPLVADYFNDTTFNSTTQGGLIKGIIQWEKFLLDGTNSILYGYGQLHNYIFNATKTYVLPWFLFPSNFLLNRESKNSAKFQVNRYYEDINNINITENHANQTDILNPNITINKYKVTNIPLNYVSRNCTNSKPHLRGNNSTYINLLQEPLFVSSSNLTQSIYNISEANLKNERSLQFIMPPDSLFPDITDSNMMSGWGSDQYWFLQNQDPHMQIIQDQNQDDISQMNGDTQYTSNLFGIFS</sequence>
<dbReference type="VEuPathDB" id="CryptoDB:cand_023470"/>
<dbReference type="Proteomes" id="UP000186804">
    <property type="component" value="Unassembled WGS sequence"/>
</dbReference>
<feature type="signal peptide" evidence="1">
    <location>
        <begin position="1"/>
        <end position="20"/>
    </location>
</feature>
<gene>
    <name evidence="2" type="ORF">cand_023470</name>
</gene>
<dbReference type="AlphaFoldDB" id="A0A1J4MVC8"/>
<dbReference type="EMBL" id="LRBS01000048">
    <property type="protein sequence ID" value="OII77004.1"/>
    <property type="molecule type" value="Genomic_DNA"/>
</dbReference>
<keyword evidence="1" id="KW-0732">Signal</keyword>
<comment type="caution">
    <text evidence="2">The sequence shown here is derived from an EMBL/GenBank/DDBJ whole genome shotgun (WGS) entry which is preliminary data.</text>
</comment>
<protein>
    <submittedName>
        <fullName evidence="2">Uncharacterized protein</fullName>
    </submittedName>
</protein>
<reference evidence="2 3" key="1">
    <citation type="submission" date="2016-10" db="EMBL/GenBank/DDBJ databases">
        <title>Reductive evolution of mitochondrial metabolism and differential evolution of invasion-related proteins in Cryptosporidium.</title>
        <authorList>
            <person name="Liu S."/>
            <person name="Roellig D.M."/>
            <person name="Guo Y."/>
            <person name="Li N."/>
            <person name="Frace M.A."/>
            <person name="Tang K."/>
            <person name="Zhang L."/>
            <person name="Feng Y."/>
            <person name="Xiao L."/>
        </authorList>
    </citation>
    <scope>NUCLEOTIDE SEQUENCE [LARGE SCALE GENOMIC DNA]</scope>
    <source>
        <strain evidence="2">30847</strain>
    </source>
</reference>
<accession>A0A1J4MVC8</accession>
<evidence type="ECO:0000313" key="3">
    <source>
        <dbReference type="Proteomes" id="UP000186804"/>
    </source>
</evidence>
<dbReference type="RefSeq" id="XP_067068850.1">
    <property type="nucleotide sequence ID" value="XM_067212577.1"/>
</dbReference>
<dbReference type="OrthoDB" id="340356at2759"/>
<feature type="chain" id="PRO_5012227385" evidence="1">
    <location>
        <begin position="21"/>
        <end position="277"/>
    </location>
</feature>
<keyword evidence="3" id="KW-1185">Reference proteome</keyword>
<evidence type="ECO:0000256" key="1">
    <source>
        <dbReference type="SAM" id="SignalP"/>
    </source>
</evidence>
<organism evidence="2 3">
    <name type="scientific">Cryptosporidium andersoni</name>
    <dbReference type="NCBI Taxonomy" id="117008"/>
    <lineage>
        <taxon>Eukaryota</taxon>
        <taxon>Sar</taxon>
        <taxon>Alveolata</taxon>
        <taxon>Apicomplexa</taxon>
        <taxon>Conoidasida</taxon>
        <taxon>Coccidia</taxon>
        <taxon>Eucoccidiorida</taxon>
        <taxon>Eimeriorina</taxon>
        <taxon>Cryptosporidiidae</taxon>
        <taxon>Cryptosporidium</taxon>
    </lineage>
</organism>
<dbReference type="GeneID" id="92366531"/>
<evidence type="ECO:0000313" key="2">
    <source>
        <dbReference type="EMBL" id="OII77004.1"/>
    </source>
</evidence>
<name>A0A1J4MVC8_9CRYT</name>